<accession>A0ABW2TNZ2</accession>
<dbReference type="EMBL" id="JBHTEY010000004">
    <property type="protein sequence ID" value="MFC7615517.1"/>
    <property type="molecule type" value="Genomic_DNA"/>
</dbReference>
<dbReference type="Proteomes" id="UP001596512">
    <property type="component" value="Unassembled WGS sequence"/>
</dbReference>
<dbReference type="PANTHER" id="PTHR30468:SF1">
    <property type="entry name" value="ALPHA-KETOGLUTARATE-DEPENDENT SULFONATE DIOXYGENASE"/>
    <property type="match status" value="1"/>
</dbReference>
<evidence type="ECO:0000256" key="1">
    <source>
        <dbReference type="ARBA" id="ARBA00005896"/>
    </source>
</evidence>
<keyword evidence="4" id="KW-0560">Oxidoreductase</keyword>
<evidence type="ECO:0000256" key="3">
    <source>
        <dbReference type="ARBA" id="ARBA00022964"/>
    </source>
</evidence>
<keyword evidence="5" id="KW-0408">Iron</keyword>
<sequence length="287" mass="31608">MGAVVRDAELSGGIGADDLARVWAALDEHLVLVFRGHRDPTDEELLAFGRNFGHIPRTGLTAGANPDHNEILIISNVVRDGEKIGVGDANWMDWHTDYSFRPAVSQIGVLAAVELPPSGGGETVFTDMYSTFESLPDNLRARLLTYRARHALRSGYEEVIVDELQGEITIDPDEPLISPDGGTATIHPVVARNPRTGRRSLYVNPLNTKQILELDQADSDKLLAELFATAGAPEFTYAHPWEPGDIVLWDQLGLVHARKPFDPAERRILRKVVTIFDDPVAPWRPAA</sequence>
<comment type="similarity">
    <text evidence="1">Belongs to the TfdA dioxygenase family.</text>
</comment>
<keyword evidence="8" id="KW-1185">Reference proteome</keyword>
<organism evidence="7 8">
    <name type="scientific">Actinokineospora soli</name>
    <dbReference type="NCBI Taxonomy" id="1048753"/>
    <lineage>
        <taxon>Bacteria</taxon>
        <taxon>Bacillati</taxon>
        <taxon>Actinomycetota</taxon>
        <taxon>Actinomycetes</taxon>
        <taxon>Pseudonocardiales</taxon>
        <taxon>Pseudonocardiaceae</taxon>
        <taxon>Actinokineospora</taxon>
    </lineage>
</organism>
<protein>
    <submittedName>
        <fullName evidence="7">TauD/TfdA dioxygenase family protein</fullName>
    </submittedName>
</protein>
<gene>
    <name evidence="7" type="ORF">ACFQV2_20460</name>
</gene>
<name>A0ABW2TNZ2_9PSEU</name>
<dbReference type="Pfam" id="PF02668">
    <property type="entry name" value="TauD"/>
    <property type="match status" value="1"/>
</dbReference>
<feature type="domain" description="TauD/TfdA-like" evidence="6">
    <location>
        <begin position="16"/>
        <end position="270"/>
    </location>
</feature>
<dbReference type="SUPFAM" id="SSF51197">
    <property type="entry name" value="Clavaminate synthase-like"/>
    <property type="match status" value="1"/>
</dbReference>
<reference evidence="8" key="1">
    <citation type="journal article" date="2019" name="Int. J. Syst. Evol. Microbiol.">
        <title>The Global Catalogue of Microorganisms (GCM) 10K type strain sequencing project: providing services to taxonomists for standard genome sequencing and annotation.</title>
        <authorList>
            <consortium name="The Broad Institute Genomics Platform"/>
            <consortium name="The Broad Institute Genome Sequencing Center for Infectious Disease"/>
            <person name="Wu L."/>
            <person name="Ma J."/>
        </authorList>
    </citation>
    <scope>NUCLEOTIDE SEQUENCE [LARGE SCALE GENOMIC DNA]</scope>
    <source>
        <strain evidence="8">JCM 17695</strain>
    </source>
</reference>
<evidence type="ECO:0000256" key="2">
    <source>
        <dbReference type="ARBA" id="ARBA00022723"/>
    </source>
</evidence>
<keyword evidence="3 7" id="KW-0223">Dioxygenase</keyword>
<dbReference type="InterPro" id="IPR042098">
    <property type="entry name" value="TauD-like_sf"/>
</dbReference>
<comment type="caution">
    <text evidence="7">The sequence shown here is derived from an EMBL/GenBank/DDBJ whole genome shotgun (WGS) entry which is preliminary data.</text>
</comment>
<evidence type="ECO:0000313" key="8">
    <source>
        <dbReference type="Proteomes" id="UP001596512"/>
    </source>
</evidence>
<evidence type="ECO:0000256" key="5">
    <source>
        <dbReference type="ARBA" id="ARBA00023004"/>
    </source>
</evidence>
<proteinExistence type="inferred from homology"/>
<dbReference type="InterPro" id="IPR003819">
    <property type="entry name" value="TauD/TfdA-like"/>
</dbReference>
<dbReference type="Gene3D" id="3.60.130.10">
    <property type="entry name" value="Clavaminate synthase-like"/>
    <property type="match status" value="1"/>
</dbReference>
<evidence type="ECO:0000313" key="7">
    <source>
        <dbReference type="EMBL" id="MFC7615517.1"/>
    </source>
</evidence>
<evidence type="ECO:0000256" key="4">
    <source>
        <dbReference type="ARBA" id="ARBA00023002"/>
    </source>
</evidence>
<evidence type="ECO:0000259" key="6">
    <source>
        <dbReference type="Pfam" id="PF02668"/>
    </source>
</evidence>
<dbReference type="GO" id="GO:0051213">
    <property type="term" value="F:dioxygenase activity"/>
    <property type="evidence" value="ECO:0007669"/>
    <property type="project" value="UniProtKB-KW"/>
</dbReference>
<dbReference type="PANTHER" id="PTHR30468">
    <property type="entry name" value="ALPHA-KETOGLUTARATE-DEPENDENT SULFONATE DIOXYGENASE"/>
    <property type="match status" value="1"/>
</dbReference>
<dbReference type="InterPro" id="IPR051323">
    <property type="entry name" value="AtsK-like"/>
</dbReference>
<keyword evidence="2" id="KW-0479">Metal-binding</keyword>